<keyword evidence="3" id="KW-1185">Reference proteome</keyword>
<reference evidence="2 3" key="2">
    <citation type="journal article" date="2012" name="Stand. Genomic Sci.">
        <title>Complete genome sequence of the facultatively anaerobic, appendaged bacterium Muricauda ruestringensis type strain (B1(T)).</title>
        <authorList>
            <person name="Huntemann M."/>
            <person name="Teshima H."/>
            <person name="Lapidus A."/>
            <person name="Nolan M."/>
            <person name="Lucas S."/>
            <person name="Hammon N."/>
            <person name="Deshpande S."/>
            <person name="Cheng J.F."/>
            <person name="Tapia R."/>
            <person name="Goodwin L.A."/>
            <person name="Pitluck S."/>
            <person name="Liolios K."/>
            <person name="Pagani I."/>
            <person name="Ivanova N."/>
            <person name="Mavromatis K."/>
            <person name="Mikhailova N."/>
            <person name="Pati A."/>
            <person name="Chen A."/>
            <person name="Palaniappan K."/>
            <person name="Land M."/>
            <person name="Hauser L."/>
            <person name="Pan C."/>
            <person name="Brambilla E.M."/>
            <person name="Rohde M."/>
            <person name="Spring S."/>
            <person name="Goker M."/>
            <person name="Detter J.C."/>
            <person name="Bristow J."/>
            <person name="Eisen J.A."/>
            <person name="Markowitz V."/>
            <person name="Hugenholtz P."/>
            <person name="Kyrpides N.C."/>
            <person name="Klenk H.P."/>
            <person name="Woyke T."/>
        </authorList>
    </citation>
    <scope>NUCLEOTIDE SEQUENCE [LARGE SCALE GENOMIC DNA]</scope>
    <source>
        <strain evidence="3">DSM 13258 / LMG 19739 / B1</strain>
    </source>
</reference>
<dbReference type="RefSeq" id="WP_014032430.1">
    <property type="nucleotide sequence ID" value="NC_015945.1"/>
</dbReference>
<evidence type="ECO:0008006" key="4">
    <source>
        <dbReference type="Google" id="ProtNLM"/>
    </source>
</evidence>
<dbReference type="OrthoDB" id="9843688at2"/>
<keyword evidence="1" id="KW-0812">Transmembrane</keyword>
<reference evidence="3" key="1">
    <citation type="submission" date="2011-08" db="EMBL/GenBank/DDBJ databases">
        <title>The complete genome of Muricauda ruestringensis DSM 13258.</title>
        <authorList>
            <person name="Lucas S."/>
            <person name="Han J."/>
            <person name="Lapidus A."/>
            <person name="Bruce D."/>
            <person name="Goodwin L."/>
            <person name="Pitluck S."/>
            <person name="Peters L."/>
            <person name="Kyrpides N."/>
            <person name="Mavromatis K."/>
            <person name="Ivanova N."/>
            <person name="Ovchinnikova G."/>
            <person name="Teshima H."/>
            <person name="Detter J.C."/>
            <person name="Tapia R."/>
            <person name="Han C."/>
            <person name="Land M."/>
            <person name="Hauser L."/>
            <person name="Markowitz V."/>
            <person name="Cheng J.-F."/>
            <person name="Hugenholtz P."/>
            <person name="Woyke T."/>
            <person name="Wu D."/>
            <person name="Spring S."/>
            <person name="Schroeder M."/>
            <person name="Brambilla E."/>
            <person name="Klenk H.-P."/>
            <person name="Eisen J.A."/>
        </authorList>
    </citation>
    <scope>NUCLEOTIDE SEQUENCE [LARGE SCALE GENOMIC DNA]</scope>
    <source>
        <strain evidence="3">DSM 13258 / LMG 19739 / B1</strain>
    </source>
</reference>
<gene>
    <name evidence="2" type="ordered locus">Murru_1104</name>
</gene>
<organism evidence="2 3">
    <name type="scientific">Allomuricauda ruestringensis (strain DSM 13258 / CIP 107369 / LMG 19739 / B1)</name>
    <name type="common">Muricauda ruestringensis</name>
    <dbReference type="NCBI Taxonomy" id="886377"/>
    <lineage>
        <taxon>Bacteria</taxon>
        <taxon>Pseudomonadati</taxon>
        <taxon>Bacteroidota</taxon>
        <taxon>Flavobacteriia</taxon>
        <taxon>Flavobacteriales</taxon>
        <taxon>Flavobacteriaceae</taxon>
        <taxon>Flagellimonas</taxon>
    </lineage>
</organism>
<keyword evidence="1" id="KW-1133">Transmembrane helix</keyword>
<name>G2PMP1_ALLRU</name>
<dbReference type="KEGG" id="mrs:Murru_1104"/>
<dbReference type="STRING" id="886377.Murru_1104"/>
<dbReference type="AlphaFoldDB" id="G2PMP1"/>
<dbReference type="EMBL" id="CP002999">
    <property type="protein sequence ID" value="AEM70148.1"/>
    <property type="molecule type" value="Genomic_DNA"/>
</dbReference>
<evidence type="ECO:0000313" key="2">
    <source>
        <dbReference type="EMBL" id="AEM70148.1"/>
    </source>
</evidence>
<dbReference type="HOGENOM" id="CLU_1658822_0_0_10"/>
<dbReference type="PROSITE" id="PS51257">
    <property type="entry name" value="PROKAR_LIPOPROTEIN"/>
    <property type="match status" value="1"/>
</dbReference>
<dbReference type="Proteomes" id="UP000008908">
    <property type="component" value="Chromosome"/>
</dbReference>
<protein>
    <recommendedName>
        <fullName evidence="4">Lipoprotein</fullName>
    </recommendedName>
</protein>
<keyword evidence="1" id="KW-0472">Membrane</keyword>
<sequence length="159" mass="17656">MKKLTLHLPTILIGLSIFLFSGCILTEMDPPEKWAVVKFLNSSNQDIVVKMIGHPLSADGSDIVIHIDAMKEEGSNKYVYGENAIDAFFSIIGENNTARIEVHIGNDLVKEWTGLAENFGPDVNSPFNYDSWQFQKIEPTGNNIVGKIIFTITNEDIGN</sequence>
<evidence type="ECO:0000256" key="1">
    <source>
        <dbReference type="SAM" id="Phobius"/>
    </source>
</evidence>
<proteinExistence type="predicted"/>
<accession>G2PMP1</accession>
<feature type="transmembrane region" description="Helical" evidence="1">
    <location>
        <begin position="6"/>
        <end position="25"/>
    </location>
</feature>
<evidence type="ECO:0000313" key="3">
    <source>
        <dbReference type="Proteomes" id="UP000008908"/>
    </source>
</evidence>